<sequence>MNMSTDMENEFFSDGITEEIINALAKIDELKVTSRTSAFHFKGKNIPITEIGKELGVSTLLEGSVRLSGKAIRITAQLIDAEEDFHFWSETWDRQLDNIFEVQDEISLLIAEKLREQIGHFEIEEQTDHQKTDVSAYECYLRSKSSFAKFQKADLFTALEEIENAIAIDPECPFYHASQAIYYGYLGLINAIPGKEAFTKSREAALRALQSDPKDPEANYAIGMVHYFFEKDLDTAVSYLEIALKNRPNYVNALLGGSVMDIISGHHERSLSRIRKAMELDPLTSSHRYYLASALQRMGRYEEALEEVNKLLAVSPYHANAYGLKGTILFRLQRYNEAILHYKTFPVSPTKTAEYEAGIGIVYAAAGEADKALEYLNRCQSRPQNFHLAAEENPLVMIPIYLGNLDQAFAELEKDIAAGKYYLNFYREIPAFRRLSEDPRSGMLETIFKSEGRSQEETTSEPSNPAKKALLDEEQIQFYGQQLLELMDHEKPFLDENLSLKSLAHPLNLSPNQLSLVLNEGLGKNFNSFVNQYRVEEFKRIAKDPINANFTIVGLAYECGFNSKTVFNTYFKQHTGQTPREFLKN</sequence>
<dbReference type="Proteomes" id="UP000050454">
    <property type="component" value="Unassembled WGS sequence"/>
</dbReference>
<keyword evidence="1" id="KW-0805">Transcription regulation</keyword>
<accession>A0A0P7BRX4</accession>
<dbReference type="SMART" id="SM00342">
    <property type="entry name" value="HTH_ARAC"/>
    <property type="match status" value="1"/>
</dbReference>
<evidence type="ECO:0000256" key="1">
    <source>
        <dbReference type="ARBA" id="ARBA00023015"/>
    </source>
</evidence>
<evidence type="ECO:0000256" key="2">
    <source>
        <dbReference type="ARBA" id="ARBA00023125"/>
    </source>
</evidence>
<reference evidence="7 8" key="1">
    <citation type="submission" date="2015-07" db="EMBL/GenBank/DDBJ databases">
        <title>The draft genome sequence of Leadbetterella sp. JN14-9.</title>
        <authorList>
            <person name="Liu Y."/>
            <person name="Du J."/>
            <person name="Shao Z."/>
        </authorList>
    </citation>
    <scope>NUCLEOTIDE SEQUENCE [LARGE SCALE GENOMIC DNA]</scope>
    <source>
        <strain evidence="7 8">JN14-9</strain>
    </source>
</reference>
<evidence type="ECO:0000256" key="3">
    <source>
        <dbReference type="ARBA" id="ARBA00023163"/>
    </source>
</evidence>
<evidence type="ECO:0000256" key="5">
    <source>
        <dbReference type="SAM" id="MobiDB-lite"/>
    </source>
</evidence>
<dbReference type="SMART" id="SM00028">
    <property type="entry name" value="TPR"/>
    <property type="match status" value="4"/>
</dbReference>
<keyword evidence="3" id="KW-0804">Transcription</keyword>
<name>A0A0P7BRX4_9BACT</name>
<protein>
    <recommendedName>
        <fullName evidence="6">HTH araC/xylS-type domain-containing protein</fullName>
    </recommendedName>
</protein>
<evidence type="ECO:0000259" key="6">
    <source>
        <dbReference type="PROSITE" id="PS01124"/>
    </source>
</evidence>
<evidence type="ECO:0000313" key="8">
    <source>
        <dbReference type="Proteomes" id="UP000050454"/>
    </source>
</evidence>
<dbReference type="GO" id="GO:0003700">
    <property type="term" value="F:DNA-binding transcription factor activity"/>
    <property type="evidence" value="ECO:0007669"/>
    <property type="project" value="InterPro"/>
</dbReference>
<dbReference type="Gene3D" id="1.25.40.10">
    <property type="entry name" value="Tetratricopeptide repeat domain"/>
    <property type="match status" value="2"/>
</dbReference>
<keyword evidence="4" id="KW-0802">TPR repeat</keyword>
<dbReference type="SUPFAM" id="SSF46689">
    <property type="entry name" value="Homeodomain-like"/>
    <property type="match status" value="1"/>
</dbReference>
<dbReference type="GO" id="GO:0043565">
    <property type="term" value="F:sequence-specific DNA binding"/>
    <property type="evidence" value="ECO:0007669"/>
    <property type="project" value="InterPro"/>
</dbReference>
<dbReference type="PANTHER" id="PTHR43280:SF29">
    <property type="entry name" value="ARAC-FAMILY TRANSCRIPTIONAL REGULATOR"/>
    <property type="match status" value="1"/>
</dbReference>
<dbReference type="Gene3D" id="1.10.10.60">
    <property type="entry name" value="Homeodomain-like"/>
    <property type="match status" value="2"/>
</dbReference>
<dbReference type="SUPFAM" id="SSF81901">
    <property type="entry name" value="HCP-like"/>
    <property type="match status" value="2"/>
</dbReference>
<dbReference type="PATRIC" id="fig|1605367.3.peg.286"/>
<feature type="repeat" description="TPR" evidence="4">
    <location>
        <begin position="285"/>
        <end position="318"/>
    </location>
</feature>
<feature type="domain" description="HTH araC/xylS-type" evidence="6">
    <location>
        <begin position="481"/>
        <end position="585"/>
    </location>
</feature>
<dbReference type="InterPro" id="IPR019734">
    <property type="entry name" value="TPR_rpt"/>
</dbReference>
<keyword evidence="8" id="KW-1185">Reference proteome</keyword>
<dbReference type="InterPro" id="IPR009057">
    <property type="entry name" value="Homeodomain-like_sf"/>
</dbReference>
<dbReference type="STRING" id="1605367.AFM12_14410"/>
<dbReference type="EMBL" id="LGTQ01000010">
    <property type="protein sequence ID" value="KPM47722.1"/>
    <property type="molecule type" value="Genomic_DNA"/>
</dbReference>
<dbReference type="PROSITE" id="PS50005">
    <property type="entry name" value="TPR"/>
    <property type="match status" value="1"/>
</dbReference>
<dbReference type="PROSITE" id="PS01124">
    <property type="entry name" value="HTH_ARAC_FAMILY_2"/>
    <property type="match status" value="1"/>
</dbReference>
<evidence type="ECO:0000256" key="4">
    <source>
        <dbReference type="PROSITE-ProRule" id="PRU00339"/>
    </source>
</evidence>
<gene>
    <name evidence="7" type="ORF">AFM12_14410</name>
</gene>
<proteinExistence type="predicted"/>
<keyword evidence="2" id="KW-0238">DNA-binding</keyword>
<dbReference type="AlphaFoldDB" id="A0A0P7BRX4"/>
<feature type="region of interest" description="Disordered" evidence="5">
    <location>
        <begin position="448"/>
        <end position="467"/>
    </location>
</feature>
<evidence type="ECO:0000313" key="7">
    <source>
        <dbReference type="EMBL" id="KPM47722.1"/>
    </source>
</evidence>
<comment type="caution">
    <text evidence="7">The sequence shown here is derived from an EMBL/GenBank/DDBJ whole genome shotgun (WGS) entry which is preliminary data.</text>
</comment>
<organism evidence="7 8">
    <name type="scientific">Jiulongibacter sediminis</name>
    <dbReference type="NCBI Taxonomy" id="1605367"/>
    <lineage>
        <taxon>Bacteria</taxon>
        <taxon>Pseudomonadati</taxon>
        <taxon>Bacteroidota</taxon>
        <taxon>Cytophagia</taxon>
        <taxon>Cytophagales</taxon>
        <taxon>Leadbetterellaceae</taxon>
        <taxon>Jiulongibacter</taxon>
    </lineage>
</organism>
<dbReference type="PANTHER" id="PTHR43280">
    <property type="entry name" value="ARAC-FAMILY TRANSCRIPTIONAL REGULATOR"/>
    <property type="match status" value="1"/>
</dbReference>
<dbReference type="InterPro" id="IPR018060">
    <property type="entry name" value="HTH_AraC"/>
</dbReference>
<dbReference type="Pfam" id="PF12833">
    <property type="entry name" value="HTH_18"/>
    <property type="match status" value="1"/>
</dbReference>
<dbReference type="InterPro" id="IPR011990">
    <property type="entry name" value="TPR-like_helical_dom_sf"/>
</dbReference>
<dbReference type="Pfam" id="PF13432">
    <property type="entry name" value="TPR_16"/>
    <property type="match status" value="2"/>
</dbReference>